<evidence type="ECO:0000256" key="2">
    <source>
        <dbReference type="ARBA" id="ARBA00023015"/>
    </source>
</evidence>
<dbReference type="Gene3D" id="1.10.1740.10">
    <property type="match status" value="1"/>
</dbReference>
<feature type="transmembrane region" description="Helical" evidence="5">
    <location>
        <begin position="230"/>
        <end position="251"/>
    </location>
</feature>
<feature type="transmembrane region" description="Helical" evidence="5">
    <location>
        <begin position="272"/>
        <end position="288"/>
    </location>
</feature>
<dbReference type="Proteomes" id="UP001139971">
    <property type="component" value="Unassembled WGS sequence"/>
</dbReference>
<keyword evidence="9" id="KW-1185">Reference proteome</keyword>
<dbReference type="Pfam" id="PF08281">
    <property type="entry name" value="Sigma70_r4_2"/>
    <property type="match status" value="1"/>
</dbReference>
<dbReference type="PANTHER" id="PTHR43133">
    <property type="entry name" value="RNA POLYMERASE ECF-TYPE SIGMA FACTO"/>
    <property type="match status" value="1"/>
</dbReference>
<dbReference type="SUPFAM" id="SSF88659">
    <property type="entry name" value="Sigma3 and sigma4 domains of RNA polymerase sigma factors"/>
    <property type="match status" value="1"/>
</dbReference>
<evidence type="ECO:0000256" key="3">
    <source>
        <dbReference type="ARBA" id="ARBA00023082"/>
    </source>
</evidence>
<keyword evidence="5" id="KW-1133">Transmembrane helix</keyword>
<dbReference type="GO" id="GO:0016987">
    <property type="term" value="F:sigma factor activity"/>
    <property type="evidence" value="ECO:0007669"/>
    <property type="project" value="UniProtKB-KW"/>
</dbReference>
<keyword evidence="5" id="KW-0812">Transmembrane</keyword>
<dbReference type="NCBIfam" id="TIGR02937">
    <property type="entry name" value="sigma70-ECF"/>
    <property type="match status" value="1"/>
</dbReference>
<evidence type="ECO:0000256" key="1">
    <source>
        <dbReference type="ARBA" id="ARBA00010641"/>
    </source>
</evidence>
<dbReference type="Gene3D" id="1.10.10.10">
    <property type="entry name" value="Winged helix-like DNA-binding domain superfamily/Winged helix DNA-binding domain"/>
    <property type="match status" value="1"/>
</dbReference>
<dbReference type="RefSeq" id="WP_263541232.1">
    <property type="nucleotide sequence ID" value="NZ_JAOVZO020000020.1"/>
</dbReference>
<organism evidence="8 9">
    <name type="scientific">Tahibacter soli</name>
    <dbReference type="NCBI Taxonomy" id="2983605"/>
    <lineage>
        <taxon>Bacteria</taxon>
        <taxon>Pseudomonadati</taxon>
        <taxon>Pseudomonadota</taxon>
        <taxon>Gammaproteobacteria</taxon>
        <taxon>Lysobacterales</taxon>
        <taxon>Rhodanobacteraceae</taxon>
        <taxon>Tahibacter</taxon>
    </lineage>
</organism>
<keyword evidence="2" id="KW-0805">Transcription regulation</keyword>
<dbReference type="InterPro" id="IPR036388">
    <property type="entry name" value="WH-like_DNA-bd_sf"/>
</dbReference>
<feature type="transmembrane region" description="Helical" evidence="5">
    <location>
        <begin position="300"/>
        <end position="317"/>
    </location>
</feature>
<evidence type="ECO:0000259" key="6">
    <source>
        <dbReference type="Pfam" id="PF04542"/>
    </source>
</evidence>
<accession>A0A9X3YNN8</accession>
<evidence type="ECO:0000256" key="5">
    <source>
        <dbReference type="SAM" id="Phobius"/>
    </source>
</evidence>
<dbReference type="GO" id="GO:0006352">
    <property type="term" value="P:DNA-templated transcription initiation"/>
    <property type="evidence" value="ECO:0007669"/>
    <property type="project" value="InterPro"/>
</dbReference>
<keyword evidence="3" id="KW-0731">Sigma factor</keyword>
<dbReference type="InterPro" id="IPR007627">
    <property type="entry name" value="RNA_pol_sigma70_r2"/>
</dbReference>
<evidence type="ECO:0000313" key="8">
    <source>
        <dbReference type="EMBL" id="MDC8015681.1"/>
    </source>
</evidence>
<comment type="caution">
    <text evidence="8">The sequence shown here is derived from an EMBL/GenBank/DDBJ whole genome shotgun (WGS) entry which is preliminary data.</text>
</comment>
<feature type="domain" description="RNA polymerase sigma-70 region 2" evidence="6">
    <location>
        <begin position="27"/>
        <end position="92"/>
    </location>
</feature>
<name>A0A9X3YNN8_9GAMM</name>
<dbReference type="InterPro" id="IPR013324">
    <property type="entry name" value="RNA_pol_sigma_r3/r4-like"/>
</dbReference>
<dbReference type="AlphaFoldDB" id="A0A9X3YNN8"/>
<dbReference type="InterPro" id="IPR039425">
    <property type="entry name" value="RNA_pol_sigma-70-like"/>
</dbReference>
<dbReference type="InterPro" id="IPR013325">
    <property type="entry name" value="RNA_pol_sigma_r2"/>
</dbReference>
<sequence length="331" mass="35990">MNLDIDAAIDRDFCAAQRGDRAAFARLVAATQRMVTGIALAVTADVAQSEDVAQETFFAAWRRLALMRNPASFLPWLRQVARRRALDHVRTGRYREDTSDHWDELVAQLAESRPGPAEALSAREDAALLAQALDEIPADSREVLLLFYREGQDGRSVAALLGLTEAAVRKRLQRARASLNAEFLQRAGLAAERSAPGVAFTGAVVAGLSLQPSPAAAAGAGLLAKFGPKALLGAFGGLFASIGLVVGAVYFETRSHLRKLRDPDDRRAMRRNGYVYGALMATYMVVLWRASDAAWEREELLGAAVAFSLGIFALAWSRMRIIGRRRREGGP</sequence>
<dbReference type="InterPro" id="IPR014284">
    <property type="entry name" value="RNA_pol_sigma-70_dom"/>
</dbReference>
<evidence type="ECO:0000313" key="9">
    <source>
        <dbReference type="Proteomes" id="UP001139971"/>
    </source>
</evidence>
<dbReference type="Pfam" id="PF04542">
    <property type="entry name" value="Sigma70_r2"/>
    <property type="match status" value="1"/>
</dbReference>
<comment type="similarity">
    <text evidence="1">Belongs to the sigma-70 factor family. ECF subfamily.</text>
</comment>
<dbReference type="EMBL" id="JAOVZO020000020">
    <property type="protein sequence ID" value="MDC8015681.1"/>
    <property type="molecule type" value="Genomic_DNA"/>
</dbReference>
<dbReference type="GO" id="GO:0003677">
    <property type="term" value="F:DNA binding"/>
    <property type="evidence" value="ECO:0007669"/>
    <property type="project" value="InterPro"/>
</dbReference>
<dbReference type="SUPFAM" id="SSF88946">
    <property type="entry name" value="Sigma2 domain of RNA polymerase sigma factors"/>
    <property type="match status" value="1"/>
</dbReference>
<dbReference type="CDD" id="cd06171">
    <property type="entry name" value="Sigma70_r4"/>
    <property type="match status" value="1"/>
</dbReference>
<keyword evidence="4" id="KW-0804">Transcription</keyword>
<keyword evidence="5" id="KW-0472">Membrane</keyword>
<proteinExistence type="inferred from homology"/>
<evidence type="ECO:0000256" key="4">
    <source>
        <dbReference type="ARBA" id="ARBA00023163"/>
    </source>
</evidence>
<dbReference type="InterPro" id="IPR013249">
    <property type="entry name" value="RNA_pol_sigma70_r4_t2"/>
</dbReference>
<reference evidence="8" key="1">
    <citation type="submission" date="2023-02" db="EMBL/GenBank/DDBJ databases">
        <title>Tahibacter soli sp. nov. isolated from soil.</title>
        <authorList>
            <person name="Baek J.H."/>
            <person name="Lee J.K."/>
            <person name="Choi D.G."/>
            <person name="Jeon C.O."/>
        </authorList>
    </citation>
    <scope>NUCLEOTIDE SEQUENCE</scope>
    <source>
        <strain evidence="8">BL</strain>
    </source>
</reference>
<dbReference type="PANTHER" id="PTHR43133:SF25">
    <property type="entry name" value="RNA POLYMERASE SIGMA FACTOR RFAY-RELATED"/>
    <property type="match status" value="1"/>
</dbReference>
<protein>
    <submittedName>
        <fullName evidence="8">Sigma-70 family RNA polymerase sigma factor</fullName>
    </submittedName>
</protein>
<gene>
    <name evidence="8" type="ORF">OD750_024405</name>
</gene>
<evidence type="ECO:0000259" key="7">
    <source>
        <dbReference type="Pfam" id="PF08281"/>
    </source>
</evidence>
<feature type="domain" description="RNA polymerase sigma factor 70 region 4 type 2" evidence="7">
    <location>
        <begin position="128"/>
        <end position="179"/>
    </location>
</feature>